<name>A0A9D3RV38_ANGAN</name>
<dbReference type="GO" id="GO:0003714">
    <property type="term" value="F:transcription corepressor activity"/>
    <property type="evidence" value="ECO:0007669"/>
    <property type="project" value="TreeGrafter"/>
</dbReference>
<dbReference type="GO" id="GO:0140297">
    <property type="term" value="F:DNA-binding transcription factor binding"/>
    <property type="evidence" value="ECO:0007669"/>
    <property type="project" value="TreeGrafter"/>
</dbReference>
<dbReference type="PANTHER" id="PTHR46029">
    <property type="entry name" value="C-TERMINAL-BINDING PROTEIN"/>
    <property type="match status" value="1"/>
</dbReference>
<evidence type="ECO:0000313" key="4">
    <source>
        <dbReference type="EMBL" id="KAG5844243.1"/>
    </source>
</evidence>
<dbReference type="SUPFAM" id="SSF51735">
    <property type="entry name" value="NAD(P)-binding Rossmann-fold domains"/>
    <property type="match status" value="1"/>
</dbReference>
<feature type="compositionally biased region" description="Pro residues" evidence="2">
    <location>
        <begin position="200"/>
        <end position="209"/>
    </location>
</feature>
<accession>A0A9D3RV38</accession>
<comment type="caution">
    <text evidence="4">The sequence shown here is derived from an EMBL/GenBank/DDBJ whole genome shotgun (WGS) entry which is preliminary data.</text>
</comment>
<dbReference type="Gene3D" id="3.40.50.720">
    <property type="entry name" value="NAD(P)-binding Rossmann-like Domain"/>
    <property type="match status" value="2"/>
</dbReference>
<dbReference type="PANTHER" id="PTHR46029:SF1">
    <property type="entry name" value="C-TERMINAL BINDING PROTEIN-LIKE"/>
    <property type="match status" value="1"/>
</dbReference>
<proteinExistence type="predicted"/>
<dbReference type="InterPro" id="IPR029753">
    <property type="entry name" value="D-isomer_DH_CS"/>
</dbReference>
<dbReference type="InterPro" id="IPR036291">
    <property type="entry name" value="NAD(P)-bd_dom_sf"/>
</dbReference>
<feature type="region of interest" description="Disordered" evidence="2">
    <location>
        <begin position="193"/>
        <end position="224"/>
    </location>
</feature>
<dbReference type="GO" id="GO:0005634">
    <property type="term" value="C:nucleus"/>
    <property type="evidence" value="ECO:0007669"/>
    <property type="project" value="TreeGrafter"/>
</dbReference>
<dbReference type="GO" id="GO:0003713">
    <property type="term" value="F:transcription coactivator activity"/>
    <property type="evidence" value="ECO:0007669"/>
    <property type="project" value="TreeGrafter"/>
</dbReference>
<feature type="compositionally biased region" description="Basic and acidic residues" evidence="2">
    <location>
        <begin position="214"/>
        <end position="224"/>
    </location>
</feature>
<evidence type="ECO:0000259" key="3">
    <source>
        <dbReference type="Pfam" id="PF02826"/>
    </source>
</evidence>
<dbReference type="GO" id="GO:0006357">
    <property type="term" value="P:regulation of transcription by RNA polymerase II"/>
    <property type="evidence" value="ECO:0007669"/>
    <property type="project" value="TreeGrafter"/>
</dbReference>
<dbReference type="InterPro" id="IPR006140">
    <property type="entry name" value="D-isomer_DH_NAD-bd"/>
</dbReference>
<gene>
    <name evidence="4" type="ORF">ANANG_G00160320</name>
</gene>
<dbReference type="Proteomes" id="UP001044222">
    <property type="component" value="Chromosome 8"/>
</dbReference>
<dbReference type="GO" id="GO:0016491">
    <property type="term" value="F:oxidoreductase activity"/>
    <property type="evidence" value="ECO:0007669"/>
    <property type="project" value="UniProtKB-KW"/>
</dbReference>
<keyword evidence="1" id="KW-0560">Oxidoreductase</keyword>
<feature type="domain" description="D-isomer specific 2-hydroxyacid dehydrogenase NAD-binding" evidence="3">
    <location>
        <begin position="3"/>
        <end position="98"/>
    </location>
</feature>
<evidence type="ECO:0000313" key="5">
    <source>
        <dbReference type="Proteomes" id="UP001044222"/>
    </source>
</evidence>
<evidence type="ECO:0000256" key="1">
    <source>
        <dbReference type="ARBA" id="ARBA00023002"/>
    </source>
</evidence>
<keyword evidence="5" id="KW-1185">Reference proteome</keyword>
<organism evidence="4 5">
    <name type="scientific">Anguilla anguilla</name>
    <name type="common">European freshwater eel</name>
    <name type="synonym">Muraena anguilla</name>
    <dbReference type="NCBI Taxonomy" id="7936"/>
    <lineage>
        <taxon>Eukaryota</taxon>
        <taxon>Metazoa</taxon>
        <taxon>Chordata</taxon>
        <taxon>Craniata</taxon>
        <taxon>Vertebrata</taxon>
        <taxon>Euteleostomi</taxon>
        <taxon>Actinopterygii</taxon>
        <taxon>Neopterygii</taxon>
        <taxon>Teleostei</taxon>
        <taxon>Anguilliformes</taxon>
        <taxon>Anguillidae</taxon>
        <taxon>Anguilla</taxon>
    </lineage>
</organism>
<dbReference type="AlphaFoldDB" id="A0A9D3RV38"/>
<protein>
    <recommendedName>
        <fullName evidence="3">D-isomer specific 2-hydroxyacid dehydrogenase NAD-binding domain-containing protein</fullName>
    </recommendedName>
</protein>
<dbReference type="Pfam" id="PF02826">
    <property type="entry name" value="2-Hacid_dh_C"/>
    <property type="match status" value="1"/>
</dbReference>
<dbReference type="PROSITE" id="PS00671">
    <property type="entry name" value="D_2_HYDROXYACID_DH_3"/>
    <property type="match status" value="1"/>
</dbReference>
<sequence>MPTLQDLLMHSDCVSLHCSLNEHNHHLINDFTIKQMRQGAFLVNTARGGLVDEKALAQALKEGRIRGAALDVHEAEPFSFSQGVLKDAPNLICTPHSAWYSEQASVEAREEAAREVRRAITGRIPDSLKNCVNKEYLLATPQWPGMDPSSVHSELNGATAYRFSAGLVGVTAGGLSGAGAAVEGIVSGSLPMAHGIAPVSRPPHTPSPGQPSKAETDRDIPADQ</sequence>
<reference evidence="4" key="1">
    <citation type="submission" date="2021-01" db="EMBL/GenBank/DDBJ databases">
        <title>A chromosome-scale assembly of European eel, Anguilla anguilla.</title>
        <authorList>
            <person name="Henkel C."/>
            <person name="Jong-Raadsen S.A."/>
            <person name="Dufour S."/>
            <person name="Weltzien F.-A."/>
            <person name="Palstra A.P."/>
            <person name="Pelster B."/>
            <person name="Spaink H.P."/>
            <person name="Van Den Thillart G.E."/>
            <person name="Jansen H."/>
            <person name="Zahm M."/>
            <person name="Klopp C."/>
            <person name="Cedric C."/>
            <person name="Louis A."/>
            <person name="Berthelot C."/>
            <person name="Parey E."/>
            <person name="Roest Crollius H."/>
            <person name="Montfort J."/>
            <person name="Robinson-Rechavi M."/>
            <person name="Bucao C."/>
            <person name="Bouchez O."/>
            <person name="Gislard M."/>
            <person name="Lluch J."/>
            <person name="Milhes M."/>
            <person name="Lampietro C."/>
            <person name="Lopez Roques C."/>
            <person name="Donnadieu C."/>
            <person name="Braasch I."/>
            <person name="Desvignes T."/>
            <person name="Postlethwait J."/>
            <person name="Bobe J."/>
            <person name="Guiguen Y."/>
            <person name="Dirks R."/>
        </authorList>
    </citation>
    <scope>NUCLEOTIDE SEQUENCE</scope>
    <source>
        <strain evidence="4">Tag_6206</strain>
        <tissue evidence="4">Liver</tissue>
    </source>
</reference>
<dbReference type="GO" id="GO:0051287">
    <property type="term" value="F:NAD binding"/>
    <property type="evidence" value="ECO:0007669"/>
    <property type="project" value="InterPro"/>
</dbReference>
<dbReference type="InterPro" id="IPR051638">
    <property type="entry name" value="CTBP_dehydrogenase"/>
</dbReference>
<evidence type="ECO:0000256" key="2">
    <source>
        <dbReference type="SAM" id="MobiDB-lite"/>
    </source>
</evidence>
<dbReference type="GO" id="GO:0001221">
    <property type="term" value="F:transcription coregulator binding"/>
    <property type="evidence" value="ECO:0007669"/>
    <property type="project" value="TreeGrafter"/>
</dbReference>
<dbReference type="EMBL" id="JAFIRN010000008">
    <property type="protein sequence ID" value="KAG5844243.1"/>
    <property type="molecule type" value="Genomic_DNA"/>
</dbReference>